<accession>A0A382FV16</accession>
<proteinExistence type="predicted"/>
<dbReference type="AlphaFoldDB" id="A0A382FV16"/>
<protein>
    <submittedName>
        <fullName evidence="1">Uncharacterized protein</fullName>
    </submittedName>
</protein>
<evidence type="ECO:0000313" key="1">
    <source>
        <dbReference type="EMBL" id="SVB66946.1"/>
    </source>
</evidence>
<organism evidence="1">
    <name type="scientific">marine metagenome</name>
    <dbReference type="NCBI Taxonomy" id="408172"/>
    <lineage>
        <taxon>unclassified sequences</taxon>
        <taxon>metagenomes</taxon>
        <taxon>ecological metagenomes</taxon>
    </lineage>
</organism>
<gene>
    <name evidence="1" type="ORF">METZ01_LOCUS219800</name>
</gene>
<reference evidence="1" key="1">
    <citation type="submission" date="2018-05" db="EMBL/GenBank/DDBJ databases">
        <authorList>
            <person name="Lanie J.A."/>
            <person name="Ng W.-L."/>
            <person name="Kazmierczak K.M."/>
            <person name="Andrzejewski T.M."/>
            <person name="Davidsen T.M."/>
            <person name="Wayne K.J."/>
            <person name="Tettelin H."/>
            <person name="Glass J.I."/>
            <person name="Rusch D."/>
            <person name="Podicherti R."/>
            <person name="Tsui H.-C.T."/>
            <person name="Winkler M.E."/>
        </authorList>
    </citation>
    <scope>NUCLEOTIDE SEQUENCE</scope>
</reference>
<feature type="non-terminal residue" evidence="1">
    <location>
        <position position="263"/>
    </location>
</feature>
<dbReference type="EMBL" id="UINC01052062">
    <property type="protein sequence ID" value="SVB66946.1"/>
    <property type="molecule type" value="Genomic_DNA"/>
</dbReference>
<feature type="non-terminal residue" evidence="1">
    <location>
        <position position="1"/>
    </location>
</feature>
<sequence>VAVTINIVLGNLKPQLWATNADSVSFVKGALEANGVSVKIGLDNLDPDAINLFFDRFYVEPNLPVKLKAAGIKYGIVCTEAISPQGIWNYGAEGDEPYTFAAFELAAKNAEFVWCQLAESVEVCREINPNSAHLKYGYLSTMESFTRLPAVDRDIDLLMSGMPSKRREKVVAALCDAGHRTVYPGQPVPVYVRDALMARTSLNLSLQKTNKHQIVSVTRICHSVVNRVPLLLEISTSENEFARFCLTTTGEDILHDVRAFIDD</sequence>
<name>A0A382FV16_9ZZZZ</name>